<protein>
    <recommendedName>
        <fullName evidence="4">Peptidase S8/S53 domain-containing protein</fullName>
    </recommendedName>
</protein>
<name>A0A2W5TB06_9BACT</name>
<dbReference type="AlphaFoldDB" id="A0A2W5TB06"/>
<evidence type="ECO:0000256" key="3">
    <source>
        <dbReference type="ARBA" id="ARBA00022825"/>
    </source>
</evidence>
<feature type="domain" description="Peptidase S8/S53" evidence="4">
    <location>
        <begin position="310"/>
        <end position="540"/>
    </location>
</feature>
<evidence type="ECO:0000256" key="1">
    <source>
        <dbReference type="ARBA" id="ARBA00022670"/>
    </source>
</evidence>
<proteinExistence type="predicted"/>
<reference evidence="5 6" key="1">
    <citation type="submission" date="2017-08" db="EMBL/GenBank/DDBJ databases">
        <title>Infants hospitalized years apart are colonized by the same room-sourced microbial strains.</title>
        <authorList>
            <person name="Brooks B."/>
            <person name="Olm M.R."/>
            <person name="Firek B.A."/>
            <person name="Baker R."/>
            <person name="Thomas B.C."/>
            <person name="Morowitz M.J."/>
            <person name="Banfield J.F."/>
        </authorList>
    </citation>
    <scope>NUCLEOTIDE SEQUENCE [LARGE SCALE GENOMIC DNA]</scope>
    <source>
        <strain evidence="5">S2_003_000_R2_14</strain>
    </source>
</reference>
<evidence type="ECO:0000259" key="4">
    <source>
        <dbReference type="Pfam" id="PF00082"/>
    </source>
</evidence>
<sequence length="778" mass="83148">MNRRLPTLFLLLMSCTPRLPAVEELDPAQTLDVPDAAVADDSACGVYATYQRLRDENPGLLAPTPVRYADGTLAYLRGLLPRPGALANRVAVMANNCRITTLDDAEAEYLANHRAVWGDIAVESAWDIVHEPLTGPLDFFVWMPARPFDPEPLLEQVRAVVGNARLMTQPSILFFTATVEQAVAISDFEGVNVIILDWAPPVGKGAVAFDPARVPSVADWYPSGVLTTRSDQAFASNGIFATGVRVGIQEALRGCTLDSTHEAFSLLTGLHHEVGASACSVGCATECGVVSGNPNPILSGADCVNNECVDRHLTGVASRIASTQGAGATGQPSGPFHAAKTELYLSSFANNSDLASLAENIDNYKYFALEGVFIVNESIGADGVTTSQGFKPWSVASDWAARNYGITIVRSAGNRTGSASTTGNFETSCAGYNSLCVGSSRWNMNPRDPAFAVWSTSSRFANPYWNTGAERKELEKPDLLAEGEYTHAAISKGVDRWYSSPGEVDQFGTSFAAPVVTGIVALLQEQCGRGGPLPPAYYRSLLRTLGTWDRSRAETAAPFQGFSPNTCGGSVVAPPLYPAPHLGCDHYGGAGVISTRLLDARACPGTQVECEGTLEDPCVANGSGTLREMGNQPSWLETDPKEWLENSTSSQSLRQSGAGFAALYDYPAGARGIDTRIRTTFSYYSCPVPTQPASTLAPSNNLDVVLWGRRTGSATDEIVFAAEALHETNEGFDVTLRADYDTLFLAVLGPSTLAGCIDADNNPTSGEPFWWWTMWGKP</sequence>
<organism evidence="5 6">
    <name type="scientific">Archangium gephyra</name>
    <dbReference type="NCBI Taxonomy" id="48"/>
    <lineage>
        <taxon>Bacteria</taxon>
        <taxon>Pseudomonadati</taxon>
        <taxon>Myxococcota</taxon>
        <taxon>Myxococcia</taxon>
        <taxon>Myxococcales</taxon>
        <taxon>Cystobacterineae</taxon>
        <taxon>Archangiaceae</taxon>
        <taxon>Archangium</taxon>
    </lineage>
</organism>
<accession>A0A2W5TB06</accession>
<keyword evidence="2" id="KW-0378">Hydrolase</keyword>
<dbReference type="SUPFAM" id="SSF52743">
    <property type="entry name" value="Subtilisin-like"/>
    <property type="match status" value="1"/>
</dbReference>
<gene>
    <name evidence="5" type="ORF">DI536_18335</name>
</gene>
<dbReference type="PROSITE" id="PS51257">
    <property type="entry name" value="PROKAR_LIPOPROTEIN"/>
    <property type="match status" value="1"/>
</dbReference>
<evidence type="ECO:0000313" key="5">
    <source>
        <dbReference type="EMBL" id="PZR11097.1"/>
    </source>
</evidence>
<dbReference type="Gene3D" id="3.40.50.200">
    <property type="entry name" value="Peptidase S8/S53 domain"/>
    <property type="match status" value="1"/>
</dbReference>
<dbReference type="Proteomes" id="UP000249061">
    <property type="component" value="Unassembled WGS sequence"/>
</dbReference>
<comment type="caution">
    <text evidence="5">The sequence shown here is derived from an EMBL/GenBank/DDBJ whole genome shotgun (WGS) entry which is preliminary data.</text>
</comment>
<dbReference type="EMBL" id="QFQP01000015">
    <property type="protein sequence ID" value="PZR11097.1"/>
    <property type="molecule type" value="Genomic_DNA"/>
</dbReference>
<evidence type="ECO:0000313" key="6">
    <source>
        <dbReference type="Proteomes" id="UP000249061"/>
    </source>
</evidence>
<keyword evidence="1" id="KW-0645">Protease</keyword>
<evidence type="ECO:0000256" key="2">
    <source>
        <dbReference type="ARBA" id="ARBA00022801"/>
    </source>
</evidence>
<dbReference type="InterPro" id="IPR023828">
    <property type="entry name" value="Peptidase_S8_Ser-AS"/>
</dbReference>
<keyword evidence="3" id="KW-0720">Serine protease</keyword>
<dbReference type="Pfam" id="PF00082">
    <property type="entry name" value="Peptidase_S8"/>
    <property type="match status" value="1"/>
</dbReference>
<dbReference type="GO" id="GO:0006508">
    <property type="term" value="P:proteolysis"/>
    <property type="evidence" value="ECO:0007669"/>
    <property type="project" value="UniProtKB-KW"/>
</dbReference>
<dbReference type="GO" id="GO:0004252">
    <property type="term" value="F:serine-type endopeptidase activity"/>
    <property type="evidence" value="ECO:0007669"/>
    <property type="project" value="InterPro"/>
</dbReference>
<dbReference type="InterPro" id="IPR036852">
    <property type="entry name" value="Peptidase_S8/S53_dom_sf"/>
</dbReference>
<dbReference type="InterPro" id="IPR000209">
    <property type="entry name" value="Peptidase_S8/S53_dom"/>
</dbReference>
<dbReference type="PROSITE" id="PS00138">
    <property type="entry name" value="SUBTILASE_SER"/>
    <property type="match status" value="1"/>
</dbReference>